<name>A0A0C2J1G5_THEKT</name>
<dbReference type="EMBL" id="JWZT01001679">
    <property type="protein sequence ID" value="KII71654.1"/>
    <property type="molecule type" value="Genomic_DNA"/>
</dbReference>
<comment type="caution">
    <text evidence="1">The sequence shown here is derived from an EMBL/GenBank/DDBJ whole genome shotgun (WGS) entry which is preliminary data.</text>
</comment>
<proteinExistence type="predicted"/>
<protein>
    <submittedName>
        <fullName evidence="1">Uncharacterized protein</fullName>
    </submittedName>
</protein>
<dbReference type="Gene3D" id="2.130.10.10">
    <property type="entry name" value="YVTN repeat-like/Quinoprotein amine dehydrogenase"/>
    <property type="match status" value="1"/>
</dbReference>
<dbReference type="OrthoDB" id="443634at2759"/>
<sequence length="384" mass="44582">MNFLVGSQYIERDVDTITVKKVKEVSTSNNNLYAKCDISILPGSKSLSDVIKYSSTNPLIIVAPCTINIDSMEHETRLMISDDGGMRWSYTQIHFNSIEILNEGEMLVGVEQNTYLHVSVDTGLTWQKLNLANPDDKILDIIADTGFKYKIVIIGKNGTSHEPQKFESIDDKCYAKDNTVWGYYENICNQTNELVKSAFPAKKFYENKCVNDYTEDEELEICQYQFNYNTISLLAKNKLYFYTIYSQIEKIQEFPKELQFKERIYDVKVDKYQKCISLHVKKGIMKKCYYSNKELEMQYELVLVHSNIHGMGIDPRNGHLYFHDKNSISVFHAILFIRMTIYTTNNLIYYLKLNVDTDHLYVSYIEMETGKFVVVILTTSGDLR</sequence>
<organism evidence="1 2">
    <name type="scientific">Thelohanellus kitauei</name>
    <name type="common">Myxosporean</name>
    <dbReference type="NCBI Taxonomy" id="669202"/>
    <lineage>
        <taxon>Eukaryota</taxon>
        <taxon>Metazoa</taxon>
        <taxon>Cnidaria</taxon>
        <taxon>Myxozoa</taxon>
        <taxon>Myxosporea</taxon>
        <taxon>Bivalvulida</taxon>
        <taxon>Platysporina</taxon>
        <taxon>Myxobolidae</taxon>
        <taxon>Thelohanellus</taxon>
    </lineage>
</organism>
<keyword evidence="2" id="KW-1185">Reference proteome</keyword>
<dbReference type="InterPro" id="IPR015943">
    <property type="entry name" value="WD40/YVTN_repeat-like_dom_sf"/>
</dbReference>
<reference evidence="1 2" key="1">
    <citation type="journal article" date="2014" name="Genome Biol. Evol.">
        <title>The genome of the myxosporean Thelohanellus kitauei shows adaptations to nutrient acquisition within its fish host.</title>
        <authorList>
            <person name="Yang Y."/>
            <person name="Xiong J."/>
            <person name="Zhou Z."/>
            <person name="Huo F."/>
            <person name="Miao W."/>
            <person name="Ran C."/>
            <person name="Liu Y."/>
            <person name="Zhang J."/>
            <person name="Feng J."/>
            <person name="Wang M."/>
            <person name="Wang M."/>
            <person name="Wang L."/>
            <person name="Yao B."/>
        </authorList>
    </citation>
    <scope>NUCLEOTIDE SEQUENCE [LARGE SCALE GENOMIC DNA]</scope>
    <source>
        <strain evidence="1">Wuqing</strain>
    </source>
</reference>
<evidence type="ECO:0000313" key="2">
    <source>
        <dbReference type="Proteomes" id="UP000031668"/>
    </source>
</evidence>
<gene>
    <name evidence="1" type="ORF">RF11_02406</name>
</gene>
<dbReference type="AlphaFoldDB" id="A0A0C2J1G5"/>
<dbReference type="Proteomes" id="UP000031668">
    <property type="component" value="Unassembled WGS sequence"/>
</dbReference>
<dbReference type="SUPFAM" id="SSF110296">
    <property type="entry name" value="Oligoxyloglucan reducing end-specific cellobiohydrolase"/>
    <property type="match status" value="1"/>
</dbReference>
<accession>A0A0C2J1G5</accession>
<evidence type="ECO:0000313" key="1">
    <source>
        <dbReference type="EMBL" id="KII71654.1"/>
    </source>
</evidence>